<dbReference type="InterPro" id="IPR029026">
    <property type="entry name" value="tRNA_m1G_MTases_N"/>
</dbReference>
<dbReference type="InterPro" id="IPR029028">
    <property type="entry name" value="Alpha/beta_knot_MTases"/>
</dbReference>
<comment type="subcellular location">
    <subcellularLocation>
        <location evidence="6">Cytoplasm</location>
    </subcellularLocation>
</comment>
<dbReference type="PIRSF" id="PIRSF029256">
    <property type="entry name" value="SpoU_TrmH_prd"/>
    <property type="match status" value="1"/>
</dbReference>
<organism evidence="9 10">
    <name type="scientific">Marinimicrococcus flavescens</name>
    <dbReference type="NCBI Taxonomy" id="3031815"/>
    <lineage>
        <taxon>Bacteria</taxon>
        <taxon>Pseudomonadati</taxon>
        <taxon>Pseudomonadota</taxon>
        <taxon>Alphaproteobacteria</taxon>
        <taxon>Geminicoccales</taxon>
        <taxon>Geminicoccaceae</taxon>
        <taxon>Marinimicrococcus</taxon>
    </lineage>
</organism>
<feature type="binding site" evidence="6 7">
    <location>
        <position position="91"/>
    </location>
    <ligand>
        <name>S-adenosyl-L-methionine</name>
        <dbReference type="ChEBI" id="CHEBI:59789"/>
    </ligand>
</feature>
<keyword evidence="5 6" id="KW-0819">tRNA processing</keyword>
<keyword evidence="1 6" id="KW-0963">Cytoplasm</keyword>
<dbReference type="SUPFAM" id="SSF75217">
    <property type="entry name" value="alpha/beta knot"/>
    <property type="match status" value="1"/>
</dbReference>
<dbReference type="EC" id="2.1.1.207" evidence="6"/>
<dbReference type="AlphaFoldDB" id="A0AAP3UY20"/>
<evidence type="ECO:0000256" key="4">
    <source>
        <dbReference type="ARBA" id="ARBA00022691"/>
    </source>
</evidence>
<feature type="binding site" evidence="6 7">
    <location>
        <position position="113"/>
    </location>
    <ligand>
        <name>S-adenosyl-L-methionine</name>
        <dbReference type="ChEBI" id="CHEBI:59789"/>
    </ligand>
</feature>
<feature type="binding site" evidence="6 7">
    <location>
        <position position="141"/>
    </location>
    <ligand>
        <name>S-adenosyl-L-methionine</name>
        <dbReference type="ChEBI" id="CHEBI:59789"/>
    </ligand>
</feature>
<proteinExistence type="inferred from homology"/>
<dbReference type="GO" id="GO:0005737">
    <property type="term" value="C:cytoplasm"/>
    <property type="evidence" value="ECO:0007669"/>
    <property type="project" value="UniProtKB-SubCell"/>
</dbReference>
<dbReference type="Proteomes" id="UP001301140">
    <property type="component" value="Unassembled WGS sequence"/>
</dbReference>
<dbReference type="RefSeq" id="WP_327787536.1">
    <property type="nucleotide sequence ID" value="NZ_JARGEQ010000008.1"/>
</dbReference>
<comment type="catalytic activity">
    <reaction evidence="6">
        <text>cytidine(34) in tRNA + S-adenosyl-L-methionine = 2'-O-methylcytidine(34) in tRNA + S-adenosyl-L-homocysteine + H(+)</text>
        <dbReference type="Rhea" id="RHEA:43084"/>
        <dbReference type="Rhea" id="RHEA-COMP:10331"/>
        <dbReference type="Rhea" id="RHEA-COMP:10332"/>
        <dbReference type="ChEBI" id="CHEBI:15378"/>
        <dbReference type="ChEBI" id="CHEBI:57856"/>
        <dbReference type="ChEBI" id="CHEBI:59789"/>
        <dbReference type="ChEBI" id="CHEBI:74495"/>
        <dbReference type="ChEBI" id="CHEBI:82748"/>
        <dbReference type="EC" id="2.1.1.207"/>
    </reaction>
</comment>
<keyword evidence="10" id="KW-1185">Reference proteome</keyword>
<dbReference type="GO" id="GO:0003723">
    <property type="term" value="F:RNA binding"/>
    <property type="evidence" value="ECO:0007669"/>
    <property type="project" value="InterPro"/>
</dbReference>
<dbReference type="PANTHER" id="PTHR42971">
    <property type="entry name" value="TRNA (CYTIDINE(34)-2'-O)-METHYLTRANSFERASE"/>
    <property type="match status" value="1"/>
</dbReference>
<keyword evidence="4 6" id="KW-0949">S-adenosyl-L-methionine</keyword>
<dbReference type="EMBL" id="JARGEQ010000008">
    <property type="protein sequence ID" value="MDF1585126.1"/>
    <property type="molecule type" value="Genomic_DNA"/>
</dbReference>
<evidence type="ECO:0000256" key="6">
    <source>
        <dbReference type="HAMAP-Rule" id="MF_01885"/>
    </source>
</evidence>
<sequence length="169" mass="18289">MRKDHPLKDSPGPALALFEPERPHNLGAAMRLAACFGAGLHLIEPAGFPLDDRRIRAGALDYGARVMWRRHITFEEFDSWRLAQGRRLVLLTTGAPLAHHRASFCSSDVLLVGSESNGVPEPVHERADLRVAVPLAPGARSLNLVVAAAVVLAEAMRQCGRFDTIAADG</sequence>
<comment type="subunit">
    <text evidence="6">Homodimer.</text>
</comment>
<gene>
    <name evidence="6" type="primary">trmL</name>
    <name evidence="9" type="ORF">PZ740_01850</name>
</gene>
<keyword evidence="2 6" id="KW-0489">Methyltransferase</keyword>
<name>A0AAP3UY20_9PROT</name>
<comment type="catalytic activity">
    <reaction evidence="6">
        <text>5-carboxymethylaminomethyluridine(34) in tRNA(Leu) + S-adenosyl-L-methionine = 5-carboxymethylaminomethyl-2'-O-methyluridine(34) in tRNA(Leu) + S-adenosyl-L-homocysteine + H(+)</text>
        <dbReference type="Rhea" id="RHEA:43088"/>
        <dbReference type="Rhea" id="RHEA-COMP:10333"/>
        <dbReference type="Rhea" id="RHEA-COMP:10334"/>
        <dbReference type="ChEBI" id="CHEBI:15378"/>
        <dbReference type="ChEBI" id="CHEBI:57856"/>
        <dbReference type="ChEBI" id="CHEBI:59789"/>
        <dbReference type="ChEBI" id="CHEBI:74508"/>
        <dbReference type="ChEBI" id="CHEBI:74511"/>
        <dbReference type="EC" id="2.1.1.207"/>
    </reaction>
</comment>
<comment type="caution">
    <text evidence="9">The sequence shown here is derived from an EMBL/GenBank/DDBJ whole genome shotgun (WGS) entry which is preliminary data.</text>
</comment>
<dbReference type="InterPro" id="IPR001537">
    <property type="entry name" value="SpoU_MeTrfase"/>
</dbReference>
<comment type="similarity">
    <text evidence="6">Belongs to the class IV-like SAM-binding methyltransferase superfamily. RNA methyltransferase TrmH family. TrmL subfamily.</text>
</comment>
<dbReference type="PANTHER" id="PTHR42971:SF1">
    <property type="entry name" value="TRNA (CYTIDINE(34)-2'-O)-METHYLTRANSFERASE"/>
    <property type="match status" value="1"/>
</dbReference>
<evidence type="ECO:0000259" key="8">
    <source>
        <dbReference type="Pfam" id="PF00588"/>
    </source>
</evidence>
<evidence type="ECO:0000256" key="7">
    <source>
        <dbReference type="PIRSR" id="PIRSR029256-1"/>
    </source>
</evidence>
<evidence type="ECO:0000256" key="5">
    <source>
        <dbReference type="ARBA" id="ARBA00022694"/>
    </source>
</evidence>
<dbReference type="Gene3D" id="3.40.1280.10">
    <property type="match status" value="1"/>
</dbReference>
<keyword evidence="3 6" id="KW-0808">Transferase</keyword>
<feature type="binding site" evidence="6 7">
    <location>
        <position position="133"/>
    </location>
    <ligand>
        <name>S-adenosyl-L-methionine</name>
        <dbReference type="ChEBI" id="CHEBI:59789"/>
    </ligand>
</feature>
<dbReference type="GO" id="GO:0008175">
    <property type="term" value="F:tRNA methyltransferase activity"/>
    <property type="evidence" value="ECO:0007669"/>
    <property type="project" value="UniProtKB-UniRule"/>
</dbReference>
<reference evidence="9 10" key="1">
    <citation type="submission" date="2023-03" db="EMBL/GenBank/DDBJ databases">
        <title>YIM 152171 draft genome.</title>
        <authorList>
            <person name="Yang Z."/>
        </authorList>
    </citation>
    <scope>NUCLEOTIDE SEQUENCE [LARGE SCALE GENOMIC DNA]</scope>
    <source>
        <strain evidence="9 10">YIM 152171</strain>
    </source>
</reference>
<evidence type="ECO:0000256" key="3">
    <source>
        <dbReference type="ARBA" id="ARBA00022679"/>
    </source>
</evidence>
<dbReference type="Pfam" id="PF00588">
    <property type="entry name" value="SpoU_methylase"/>
    <property type="match status" value="1"/>
</dbReference>
<feature type="domain" description="tRNA/rRNA methyltransferase SpoU type" evidence="8">
    <location>
        <begin position="15"/>
        <end position="152"/>
    </location>
</feature>
<dbReference type="HAMAP" id="MF_01885">
    <property type="entry name" value="tRNA_methyltr_TrmL"/>
    <property type="match status" value="1"/>
</dbReference>
<evidence type="ECO:0000256" key="1">
    <source>
        <dbReference type="ARBA" id="ARBA00022490"/>
    </source>
</evidence>
<protein>
    <recommendedName>
        <fullName evidence="6">tRNA (cytidine(34)-2'-O)-methyltransferase</fullName>
        <ecNumber evidence="6">2.1.1.207</ecNumber>
    </recommendedName>
    <alternativeName>
        <fullName evidence="6">tRNA (cytidine/uridine-2'-O-)-methyltransferase TrmL</fullName>
    </alternativeName>
</protein>
<accession>A0AAP3UY20</accession>
<comment type="function">
    <text evidence="6">Methylates the ribose at the nucleotide 34 wobble position in the two leucyl isoacceptors tRNA(Leu)(CmAA) and tRNA(Leu)(cmnm5UmAA). Catalyzes the methyl transfer from S-adenosyl-L-methionine to the 2'-OH of the wobble nucleotide.</text>
</comment>
<dbReference type="GO" id="GO:0002130">
    <property type="term" value="P:wobble position ribose methylation"/>
    <property type="evidence" value="ECO:0007669"/>
    <property type="project" value="TreeGrafter"/>
</dbReference>
<dbReference type="InterPro" id="IPR016914">
    <property type="entry name" value="TrmL"/>
</dbReference>
<evidence type="ECO:0000313" key="9">
    <source>
        <dbReference type="EMBL" id="MDF1585126.1"/>
    </source>
</evidence>
<evidence type="ECO:0000313" key="10">
    <source>
        <dbReference type="Proteomes" id="UP001301140"/>
    </source>
</evidence>
<evidence type="ECO:0000256" key="2">
    <source>
        <dbReference type="ARBA" id="ARBA00022603"/>
    </source>
</evidence>
<dbReference type="GO" id="GO:0008757">
    <property type="term" value="F:S-adenosylmethionine-dependent methyltransferase activity"/>
    <property type="evidence" value="ECO:0007669"/>
    <property type="project" value="UniProtKB-UniRule"/>
</dbReference>